<accession>A0A368YMC5</accession>
<evidence type="ECO:0000313" key="2">
    <source>
        <dbReference type="Proteomes" id="UP000253324"/>
    </source>
</evidence>
<dbReference type="Gene3D" id="3.20.20.410">
    <property type="entry name" value="Protein of unknown function UPF0759"/>
    <property type="match status" value="1"/>
</dbReference>
<dbReference type="Proteomes" id="UP000253324">
    <property type="component" value="Unassembled WGS sequence"/>
</dbReference>
<dbReference type="InterPro" id="IPR036520">
    <property type="entry name" value="UPF0759_sf"/>
</dbReference>
<dbReference type="InterPro" id="IPR002763">
    <property type="entry name" value="DUF72"/>
</dbReference>
<sequence length="267" mass="31287">MHAVRISKEDVLEPVAPSNRLRDGVHVGCSGWYYWHWKGKIYPDEVPSSQWFSIYEQSFETVELNAPFYAWPTVATVKSWLRQATGDFIYTIKVCELITHIKRFDGTEPLIRDFGYIADLLGERMGCFLFQLPPSVRYDPIFLKTILQQLDPRHRNVVEFRHKSWWNEDVYAAFRAAGAIFCSCSGPRLPDELVKTADDIYVRFHGTKNWYRHDYSDDELVIWAERIRKCRAKNVWVYFNNDRDGHSIKNAKALVELLTEKNAGLRT</sequence>
<comment type="caution">
    <text evidence="1">The sequence shown here is derived from an EMBL/GenBank/DDBJ whole genome shotgun (WGS) entry which is preliminary data.</text>
</comment>
<dbReference type="Pfam" id="PF01904">
    <property type="entry name" value="DUF72"/>
    <property type="match status" value="1"/>
</dbReference>
<gene>
    <name evidence="1" type="ORF">C7476_11532</name>
</gene>
<dbReference type="PANTHER" id="PTHR30348:SF4">
    <property type="entry name" value="DUF72 DOMAIN-CONTAINING PROTEIN"/>
    <property type="match status" value="1"/>
</dbReference>
<dbReference type="PANTHER" id="PTHR30348">
    <property type="entry name" value="UNCHARACTERIZED PROTEIN YECE"/>
    <property type="match status" value="1"/>
</dbReference>
<dbReference type="SUPFAM" id="SSF117396">
    <property type="entry name" value="TM1631-like"/>
    <property type="match status" value="1"/>
</dbReference>
<protein>
    <submittedName>
        <fullName evidence="1">Uncharacterized protein YecE (DUF72 family)</fullName>
    </submittedName>
</protein>
<reference evidence="1 2" key="1">
    <citation type="submission" date="2018-07" db="EMBL/GenBank/DDBJ databases">
        <title>Genomic Encyclopedia of Type Strains, Phase III (KMG-III): the genomes of soil and plant-associated and newly described type strains.</title>
        <authorList>
            <person name="Whitman W."/>
        </authorList>
    </citation>
    <scope>NUCLEOTIDE SEQUENCE [LARGE SCALE GENOMIC DNA]</scope>
    <source>
        <strain evidence="1 2">31-25a</strain>
    </source>
</reference>
<proteinExistence type="predicted"/>
<dbReference type="AlphaFoldDB" id="A0A368YMC5"/>
<organism evidence="1 2">
    <name type="scientific">Phyllobacterium bourgognense</name>
    <dbReference type="NCBI Taxonomy" id="314236"/>
    <lineage>
        <taxon>Bacteria</taxon>
        <taxon>Pseudomonadati</taxon>
        <taxon>Pseudomonadota</taxon>
        <taxon>Alphaproteobacteria</taxon>
        <taxon>Hyphomicrobiales</taxon>
        <taxon>Phyllobacteriaceae</taxon>
        <taxon>Phyllobacterium</taxon>
    </lineage>
</organism>
<keyword evidence="2" id="KW-1185">Reference proteome</keyword>
<name>A0A368YMC5_9HYPH</name>
<evidence type="ECO:0000313" key="1">
    <source>
        <dbReference type="EMBL" id="RCW80067.1"/>
    </source>
</evidence>
<dbReference type="EMBL" id="QPJM01000015">
    <property type="protein sequence ID" value="RCW80067.1"/>
    <property type="molecule type" value="Genomic_DNA"/>
</dbReference>